<dbReference type="AlphaFoldDB" id="A0A6C0UJ08"/>
<dbReference type="Proteomes" id="UP000465846">
    <property type="component" value="Chromosome"/>
</dbReference>
<accession>A0A6C0UJ08</accession>
<protein>
    <submittedName>
        <fullName evidence="1">Transcriptional initiation protein Tat</fullName>
    </submittedName>
</protein>
<name>A0A6C0UJ08_9EURY</name>
<dbReference type="EMBL" id="CP048739">
    <property type="protein sequence ID" value="QIB74573.1"/>
    <property type="molecule type" value="Genomic_DNA"/>
</dbReference>
<reference evidence="1 2" key="1">
    <citation type="submission" date="2020-02" db="EMBL/GenBank/DDBJ databases">
        <title>Whole genome sequence of Halogeometricum borinquense strain wsp4.</title>
        <authorList>
            <person name="Verma D.K."/>
            <person name="Gopal K."/>
            <person name="Prasad E.S."/>
        </authorList>
    </citation>
    <scope>NUCLEOTIDE SEQUENCE [LARGE SCALE GENOMIC DNA]</scope>
    <source>
        <strain evidence="2">wsp4</strain>
    </source>
</reference>
<proteinExistence type="predicted"/>
<gene>
    <name evidence="1" type="ORF">G3I44_09925</name>
</gene>
<organism evidence="1 2">
    <name type="scientific">Halogeometricum borinquense</name>
    <dbReference type="NCBI Taxonomy" id="60847"/>
    <lineage>
        <taxon>Archaea</taxon>
        <taxon>Methanobacteriati</taxon>
        <taxon>Methanobacteriota</taxon>
        <taxon>Stenosarchaea group</taxon>
        <taxon>Halobacteria</taxon>
        <taxon>Halobacteriales</taxon>
        <taxon>Haloferacaceae</taxon>
        <taxon>Halogeometricum</taxon>
    </lineage>
</organism>
<sequence>MPSDEMSAYMETRRTVLRALPASVLALLGGCLGSPPHGTGPRRPPDAPAGQSRQTPEKPDLYVKTFDFDETENGNLRVFGDVGNRGDVERVATVQVRVTRNGKEYTQETTVTVASGTTASFSVTFGISQETFLNGGSLNVDLV</sequence>
<dbReference type="OMA" id="MSAYMET"/>
<evidence type="ECO:0000313" key="2">
    <source>
        <dbReference type="Proteomes" id="UP000465846"/>
    </source>
</evidence>
<evidence type="ECO:0000313" key="1">
    <source>
        <dbReference type="EMBL" id="QIB74573.1"/>
    </source>
</evidence>